<evidence type="ECO:0000256" key="1">
    <source>
        <dbReference type="ARBA" id="ARBA00022723"/>
    </source>
</evidence>
<keyword evidence="5" id="KW-0472">Membrane</keyword>
<dbReference type="STRING" id="765440.A0A0C3F662"/>
<feature type="transmembrane region" description="Helical" evidence="5">
    <location>
        <begin position="77"/>
        <end position="105"/>
    </location>
</feature>
<dbReference type="Gene3D" id="3.30.40.10">
    <property type="entry name" value="Zinc/RING finger domain, C3HC4 (zinc finger)"/>
    <property type="match status" value="1"/>
</dbReference>
<keyword evidence="5" id="KW-1133">Transmembrane helix</keyword>
<dbReference type="AlphaFoldDB" id="A0A0C3F662"/>
<accession>A0A0C3F662</accession>
<dbReference type="Proteomes" id="UP000054166">
    <property type="component" value="Unassembled WGS sequence"/>
</dbReference>
<keyword evidence="5" id="KW-0812">Transmembrane</keyword>
<feature type="domain" description="RING-type" evidence="6">
    <location>
        <begin position="16"/>
        <end position="67"/>
    </location>
</feature>
<dbReference type="EMBL" id="KN833047">
    <property type="protein sequence ID" value="KIM75411.1"/>
    <property type="molecule type" value="Genomic_DNA"/>
</dbReference>
<dbReference type="InterPro" id="IPR011016">
    <property type="entry name" value="Znf_RING-CH"/>
</dbReference>
<evidence type="ECO:0000259" key="6">
    <source>
        <dbReference type="PROSITE" id="PS50089"/>
    </source>
</evidence>
<feature type="transmembrane region" description="Helical" evidence="5">
    <location>
        <begin position="233"/>
        <end position="251"/>
    </location>
</feature>
<dbReference type="PROSITE" id="PS51292">
    <property type="entry name" value="ZF_RING_CH"/>
    <property type="match status" value="1"/>
</dbReference>
<dbReference type="PANTHER" id="PTHR46347">
    <property type="entry name" value="RING/FYVE/PHD ZINC FINGER SUPERFAMILY PROTEIN"/>
    <property type="match status" value="1"/>
</dbReference>
<dbReference type="OrthoDB" id="264354at2759"/>
<evidence type="ECO:0000259" key="7">
    <source>
        <dbReference type="PROSITE" id="PS51292"/>
    </source>
</evidence>
<reference evidence="9" key="2">
    <citation type="submission" date="2015-01" db="EMBL/GenBank/DDBJ databases">
        <title>Evolutionary Origins and Diversification of the Mycorrhizal Mutualists.</title>
        <authorList>
            <consortium name="DOE Joint Genome Institute"/>
            <consortium name="Mycorrhizal Genomics Consortium"/>
            <person name="Kohler A."/>
            <person name="Kuo A."/>
            <person name="Nagy L.G."/>
            <person name="Floudas D."/>
            <person name="Copeland A."/>
            <person name="Barry K.W."/>
            <person name="Cichocki N."/>
            <person name="Veneault-Fourrey C."/>
            <person name="LaButti K."/>
            <person name="Lindquist E.A."/>
            <person name="Lipzen A."/>
            <person name="Lundell T."/>
            <person name="Morin E."/>
            <person name="Murat C."/>
            <person name="Riley R."/>
            <person name="Ohm R."/>
            <person name="Sun H."/>
            <person name="Tunlid A."/>
            <person name="Henrissat B."/>
            <person name="Grigoriev I.V."/>
            <person name="Hibbett D.S."/>
            <person name="Martin F."/>
        </authorList>
    </citation>
    <scope>NUCLEOTIDE SEQUENCE [LARGE SCALE GENOMIC DNA]</scope>
    <source>
        <strain evidence="9">F 1598</strain>
    </source>
</reference>
<dbReference type="PROSITE" id="PS50089">
    <property type="entry name" value="ZF_RING_2"/>
    <property type="match status" value="1"/>
</dbReference>
<dbReference type="GO" id="GO:0008270">
    <property type="term" value="F:zinc ion binding"/>
    <property type="evidence" value="ECO:0007669"/>
    <property type="project" value="UniProtKB-KW"/>
</dbReference>
<dbReference type="InterPro" id="IPR013083">
    <property type="entry name" value="Znf_RING/FYVE/PHD"/>
</dbReference>
<keyword evidence="3" id="KW-0862">Zinc</keyword>
<feature type="domain" description="RING-CH-type" evidence="7">
    <location>
        <begin position="8"/>
        <end position="73"/>
    </location>
</feature>
<dbReference type="CDD" id="cd16495">
    <property type="entry name" value="RING_CH-C4HC3_MARCH"/>
    <property type="match status" value="1"/>
</dbReference>
<dbReference type="SUPFAM" id="SSF57850">
    <property type="entry name" value="RING/U-box"/>
    <property type="match status" value="1"/>
</dbReference>
<proteinExistence type="predicted"/>
<evidence type="ECO:0000313" key="8">
    <source>
        <dbReference type="EMBL" id="KIM75411.1"/>
    </source>
</evidence>
<dbReference type="HOGENOM" id="CLU_045297_0_0_1"/>
<evidence type="ECO:0000256" key="4">
    <source>
        <dbReference type="PROSITE-ProRule" id="PRU00175"/>
    </source>
</evidence>
<organism evidence="8 9">
    <name type="scientific">Piloderma croceum (strain F 1598)</name>
    <dbReference type="NCBI Taxonomy" id="765440"/>
    <lineage>
        <taxon>Eukaryota</taxon>
        <taxon>Fungi</taxon>
        <taxon>Dikarya</taxon>
        <taxon>Basidiomycota</taxon>
        <taxon>Agaricomycotina</taxon>
        <taxon>Agaricomycetes</taxon>
        <taxon>Agaricomycetidae</taxon>
        <taxon>Atheliales</taxon>
        <taxon>Atheliaceae</taxon>
        <taxon>Piloderma</taxon>
    </lineage>
</organism>
<sequence length="276" mass="31119">MPDQPETAPPVEEKQCRICLDGPDTTLGRLIRPCLCKGSMTYVHVGCLKRWRDSSASKNFFACPVCHYKYRLGRTRVVGIATNPVVVGALSSVVFTIIVFLSSYITTYFMSALDEPSWSSNSYFYSYYYISPWDVGKDLIRAALRILKDENSFAFDEETLFTQSTPKVNVPPFVARAPPGILKRFLKRFILGLPVVGAGSLVQMMLSLPFLGPVHWLARYRGNRSRRGDSRDVAAMVVIVLLLVSAARALYKVYEFTQRLTQRILLRAEDAILEVN</sequence>
<evidence type="ECO:0000256" key="5">
    <source>
        <dbReference type="SAM" id="Phobius"/>
    </source>
</evidence>
<dbReference type="PANTHER" id="PTHR46347:SF1">
    <property type="entry name" value="RING_FYVE_PHD ZINC FINGER SUPERFAMILY PROTEIN"/>
    <property type="match status" value="1"/>
</dbReference>
<dbReference type="InParanoid" id="A0A0C3F662"/>
<dbReference type="SMART" id="SM00744">
    <property type="entry name" value="RINGv"/>
    <property type="match status" value="1"/>
</dbReference>
<keyword evidence="2 4" id="KW-0863">Zinc-finger</keyword>
<dbReference type="InterPro" id="IPR001841">
    <property type="entry name" value="Znf_RING"/>
</dbReference>
<dbReference type="Pfam" id="PF12906">
    <property type="entry name" value="RINGv"/>
    <property type="match status" value="1"/>
</dbReference>
<evidence type="ECO:0000256" key="2">
    <source>
        <dbReference type="ARBA" id="ARBA00022771"/>
    </source>
</evidence>
<reference evidence="8 9" key="1">
    <citation type="submission" date="2014-04" db="EMBL/GenBank/DDBJ databases">
        <authorList>
            <consortium name="DOE Joint Genome Institute"/>
            <person name="Kuo A."/>
            <person name="Tarkka M."/>
            <person name="Buscot F."/>
            <person name="Kohler A."/>
            <person name="Nagy L.G."/>
            <person name="Floudas D."/>
            <person name="Copeland A."/>
            <person name="Barry K.W."/>
            <person name="Cichocki N."/>
            <person name="Veneault-Fourrey C."/>
            <person name="LaButti K."/>
            <person name="Lindquist E.A."/>
            <person name="Lipzen A."/>
            <person name="Lundell T."/>
            <person name="Morin E."/>
            <person name="Murat C."/>
            <person name="Sun H."/>
            <person name="Tunlid A."/>
            <person name="Henrissat B."/>
            <person name="Grigoriev I.V."/>
            <person name="Hibbett D.S."/>
            <person name="Martin F."/>
            <person name="Nordberg H.P."/>
            <person name="Cantor M.N."/>
            <person name="Hua S.X."/>
        </authorList>
    </citation>
    <scope>NUCLEOTIDE SEQUENCE [LARGE SCALE GENOMIC DNA]</scope>
    <source>
        <strain evidence="8 9">F 1598</strain>
    </source>
</reference>
<evidence type="ECO:0000256" key="3">
    <source>
        <dbReference type="ARBA" id="ARBA00022833"/>
    </source>
</evidence>
<name>A0A0C3F662_PILCF</name>
<keyword evidence="1" id="KW-0479">Metal-binding</keyword>
<feature type="transmembrane region" description="Helical" evidence="5">
    <location>
        <begin position="189"/>
        <end position="212"/>
    </location>
</feature>
<gene>
    <name evidence="8" type="ORF">PILCRDRAFT_827334</name>
</gene>
<keyword evidence="9" id="KW-1185">Reference proteome</keyword>
<evidence type="ECO:0000313" key="9">
    <source>
        <dbReference type="Proteomes" id="UP000054166"/>
    </source>
</evidence>
<protein>
    <submittedName>
        <fullName evidence="8">Uncharacterized protein</fullName>
    </submittedName>
</protein>